<feature type="transmembrane region" description="Helical" evidence="1">
    <location>
        <begin position="36"/>
        <end position="60"/>
    </location>
</feature>
<keyword evidence="1" id="KW-0472">Membrane</keyword>
<dbReference type="Proteomes" id="UP001215598">
    <property type="component" value="Unassembled WGS sequence"/>
</dbReference>
<evidence type="ECO:0000313" key="2">
    <source>
        <dbReference type="EMBL" id="KAJ7736440.1"/>
    </source>
</evidence>
<name>A0AAD7MWU0_9AGAR</name>
<proteinExistence type="predicted"/>
<reference evidence="2" key="1">
    <citation type="submission" date="2023-03" db="EMBL/GenBank/DDBJ databases">
        <title>Massive genome expansion in bonnet fungi (Mycena s.s.) driven by repeated elements and novel gene families across ecological guilds.</title>
        <authorList>
            <consortium name="Lawrence Berkeley National Laboratory"/>
            <person name="Harder C.B."/>
            <person name="Miyauchi S."/>
            <person name="Viragh M."/>
            <person name="Kuo A."/>
            <person name="Thoen E."/>
            <person name="Andreopoulos B."/>
            <person name="Lu D."/>
            <person name="Skrede I."/>
            <person name="Drula E."/>
            <person name="Henrissat B."/>
            <person name="Morin E."/>
            <person name="Kohler A."/>
            <person name="Barry K."/>
            <person name="LaButti K."/>
            <person name="Morin E."/>
            <person name="Salamov A."/>
            <person name="Lipzen A."/>
            <person name="Mereny Z."/>
            <person name="Hegedus B."/>
            <person name="Baldrian P."/>
            <person name="Stursova M."/>
            <person name="Weitz H."/>
            <person name="Taylor A."/>
            <person name="Grigoriev I.V."/>
            <person name="Nagy L.G."/>
            <person name="Martin F."/>
            <person name="Kauserud H."/>
        </authorList>
    </citation>
    <scope>NUCLEOTIDE SEQUENCE</scope>
    <source>
        <strain evidence="2">CBHHK182m</strain>
    </source>
</reference>
<accession>A0AAD7MWU0</accession>
<keyword evidence="1" id="KW-1133">Transmembrane helix</keyword>
<dbReference type="AlphaFoldDB" id="A0AAD7MWU0"/>
<sequence>MAAACFLNILRFAASMGCLAMLISSSRVSILLQIRWLVTTSLVLGLLVDLSITVSMCYYLQKLRNSESQRTRNMHHANNSVPDAHRPGVERLFHHSSKTILEFYACVVERPPPISYPRR</sequence>
<keyword evidence="3" id="KW-1185">Reference proteome</keyword>
<evidence type="ECO:0000313" key="3">
    <source>
        <dbReference type="Proteomes" id="UP001215598"/>
    </source>
</evidence>
<gene>
    <name evidence="2" type="ORF">B0H16DRAFT_120733</name>
</gene>
<organism evidence="2 3">
    <name type="scientific">Mycena metata</name>
    <dbReference type="NCBI Taxonomy" id="1033252"/>
    <lineage>
        <taxon>Eukaryota</taxon>
        <taxon>Fungi</taxon>
        <taxon>Dikarya</taxon>
        <taxon>Basidiomycota</taxon>
        <taxon>Agaricomycotina</taxon>
        <taxon>Agaricomycetes</taxon>
        <taxon>Agaricomycetidae</taxon>
        <taxon>Agaricales</taxon>
        <taxon>Marasmiineae</taxon>
        <taxon>Mycenaceae</taxon>
        <taxon>Mycena</taxon>
    </lineage>
</organism>
<evidence type="ECO:0000256" key="1">
    <source>
        <dbReference type="SAM" id="Phobius"/>
    </source>
</evidence>
<protein>
    <submittedName>
        <fullName evidence="2">Uncharacterized protein</fullName>
    </submittedName>
</protein>
<keyword evidence="1" id="KW-0812">Transmembrane</keyword>
<dbReference type="EMBL" id="JARKIB010000121">
    <property type="protein sequence ID" value="KAJ7736440.1"/>
    <property type="molecule type" value="Genomic_DNA"/>
</dbReference>
<comment type="caution">
    <text evidence="2">The sequence shown here is derived from an EMBL/GenBank/DDBJ whole genome shotgun (WGS) entry which is preliminary data.</text>
</comment>